<feature type="region of interest" description="Disordered" evidence="1">
    <location>
        <begin position="28"/>
        <end position="50"/>
    </location>
</feature>
<feature type="signal peptide" evidence="2">
    <location>
        <begin position="1"/>
        <end position="25"/>
    </location>
</feature>
<dbReference type="InterPro" id="IPR007329">
    <property type="entry name" value="FMN-bd"/>
</dbReference>
<dbReference type="PROSITE" id="PS51257">
    <property type="entry name" value="PROKAR_LIPOPROTEIN"/>
    <property type="match status" value="1"/>
</dbReference>
<feature type="compositionally biased region" description="Low complexity" evidence="1">
    <location>
        <begin position="29"/>
        <end position="50"/>
    </location>
</feature>
<accession>A0ABW3RXX5</accession>
<keyword evidence="2" id="KW-0732">Signal</keyword>
<dbReference type="Pfam" id="PF04205">
    <property type="entry name" value="FMN_bind"/>
    <property type="match status" value="1"/>
</dbReference>
<evidence type="ECO:0000259" key="3">
    <source>
        <dbReference type="Pfam" id="PF04205"/>
    </source>
</evidence>
<organism evidence="4 5">
    <name type="scientific">Paenibacillus puldeungensis</name>
    <dbReference type="NCBI Taxonomy" id="696536"/>
    <lineage>
        <taxon>Bacteria</taxon>
        <taxon>Bacillati</taxon>
        <taxon>Bacillota</taxon>
        <taxon>Bacilli</taxon>
        <taxon>Bacillales</taxon>
        <taxon>Paenibacillaceae</taxon>
        <taxon>Paenibacillus</taxon>
    </lineage>
</organism>
<gene>
    <name evidence="4" type="ORF">ACFQ3W_13920</name>
</gene>
<name>A0ABW3RXX5_9BACL</name>
<evidence type="ECO:0000256" key="1">
    <source>
        <dbReference type="SAM" id="MobiDB-lite"/>
    </source>
</evidence>
<evidence type="ECO:0000313" key="5">
    <source>
        <dbReference type="Proteomes" id="UP001597262"/>
    </source>
</evidence>
<dbReference type="EMBL" id="JBHTLM010000009">
    <property type="protein sequence ID" value="MFD1177388.1"/>
    <property type="molecule type" value="Genomic_DNA"/>
</dbReference>
<feature type="chain" id="PRO_5045300185" evidence="2">
    <location>
        <begin position="26"/>
        <end position="298"/>
    </location>
</feature>
<dbReference type="RefSeq" id="WP_379319837.1">
    <property type="nucleotide sequence ID" value="NZ_JBHTLM010000009.1"/>
</dbReference>
<comment type="caution">
    <text evidence="4">The sequence shown here is derived from an EMBL/GenBank/DDBJ whole genome shotgun (WGS) entry which is preliminary data.</text>
</comment>
<feature type="domain" description="FMN-binding" evidence="3">
    <location>
        <begin position="203"/>
        <end position="295"/>
    </location>
</feature>
<protein>
    <submittedName>
        <fullName evidence="4">FMN-binding protein</fullName>
    </submittedName>
</protein>
<keyword evidence="5" id="KW-1185">Reference proteome</keyword>
<dbReference type="Gene3D" id="3.90.1010.20">
    <property type="match status" value="2"/>
</dbReference>
<evidence type="ECO:0000313" key="4">
    <source>
        <dbReference type="EMBL" id="MFD1177388.1"/>
    </source>
</evidence>
<sequence length="298" mass="31292">MKKASIILSSALLLGLLAGCGSNNDANKAEPANSAPAATENSSSTNTSAAQGQLKDGVYYAQGDVDAKTGWQDYVTVTVSGGKITGAIWNGLSEKAPVDKVTYSKEGKYGMKAGGASSEWHEQAEKVEQALIDKQDPKAITTDKEGKTDAVSGVSIHVGEFLQLVEKALAAAPVEVGPYKDGTYHAEGDQFDAKSGWKDSVDVVIVAGKIAKVNFSGVNAKGEDKKQYSIDGKYGMKAGGAQAEWHEEVAKAEAYLVEKQDPASVTFNAEGKTDAISGATISLKEYFDLVTKALDQAK</sequence>
<evidence type="ECO:0000256" key="2">
    <source>
        <dbReference type="SAM" id="SignalP"/>
    </source>
</evidence>
<reference evidence="5" key="1">
    <citation type="journal article" date="2019" name="Int. J. Syst. Evol. Microbiol.">
        <title>The Global Catalogue of Microorganisms (GCM) 10K type strain sequencing project: providing services to taxonomists for standard genome sequencing and annotation.</title>
        <authorList>
            <consortium name="The Broad Institute Genomics Platform"/>
            <consortium name="The Broad Institute Genome Sequencing Center for Infectious Disease"/>
            <person name="Wu L."/>
            <person name="Ma J."/>
        </authorList>
    </citation>
    <scope>NUCLEOTIDE SEQUENCE [LARGE SCALE GENOMIC DNA]</scope>
    <source>
        <strain evidence="5">CCUG 59189</strain>
    </source>
</reference>
<dbReference type="Proteomes" id="UP001597262">
    <property type="component" value="Unassembled WGS sequence"/>
</dbReference>
<proteinExistence type="predicted"/>